<dbReference type="Gene3D" id="3.30.420.180">
    <property type="entry name" value="CobE/GbiG C-terminal domain"/>
    <property type="match status" value="1"/>
</dbReference>
<dbReference type="InterPro" id="IPR052553">
    <property type="entry name" value="CbiG_hydrolase"/>
</dbReference>
<feature type="domain" description="Cobalamin synthesis G N-terminal" evidence="3">
    <location>
        <begin position="50"/>
        <end position="129"/>
    </location>
</feature>
<dbReference type="InterPro" id="IPR021744">
    <property type="entry name" value="CbiG_N"/>
</dbReference>
<dbReference type="Proteomes" id="UP000515472">
    <property type="component" value="Chromosome"/>
</dbReference>
<dbReference type="RefSeq" id="WP_185243355.1">
    <property type="nucleotide sequence ID" value="NZ_AP023213.1"/>
</dbReference>
<dbReference type="Pfam" id="PF01890">
    <property type="entry name" value="CbiG_C"/>
    <property type="match status" value="1"/>
</dbReference>
<evidence type="ECO:0000313" key="6">
    <source>
        <dbReference type="Proteomes" id="UP000515472"/>
    </source>
</evidence>
<evidence type="ECO:0000259" key="4">
    <source>
        <dbReference type="Pfam" id="PF11761"/>
    </source>
</evidence>
<dbReference type="Pfam" id="PF11761">
    <property type="entry name" value="CbiG_mid"/>
    <property type="match status" value="1"/>
</dbReference>
<dbReference type="Gene3D" id="3.40.50.11220">
    <property type="match status" value="1"/>
</dbReference>
<dbReference type="GO" id="GO:0009236">
    <property type="term" value="P:cobalamin biosynthetic process"/>
    <property type="evidence" value="ECO:0007669"/>
    <property type="project" value="InterPro"/>
</dbReference>
<evidence type="ECO:0000259" key="2">
    <source>
        <dbReference type="Pfam" id="PF01890"/>
    </source>
</evidence>
<dbReference type="PANTHER" id="PTHR37477">
    <property type="entry name" value="COBALT-PRECORRIN-5A HYDROLASE"/>
    <property type="match status" value="1"/>
</dbReference>
<accession>A0A6S6M4Y4</accession>
<dbReference type="Pfam" id="PF11760">
    <property type="entry name" value="CbiG_N"/>
    <property type="match status" value="1"/>
</dbReference>
<feature type="region of interest" description="Disordered" evidence="1">
    <location>
        <begin position="347"/>
        <end position="366"/>
    </location>
</feature>
<dbReference type="InterPro" id="IPR036518">
    <property type="entry name" value="CobE/GbiG_C_sf"/>
</dbReference>
<dbReference type="SUPFAM" id="SSF159664">
    <property type="entry name" value="CobE/GbiG C-terminal domain-like"/>
    <property type="match status" value="1"/>
</dbReference>
<proteinExistence type="predicted"/>
<dbReference type="EMBL" id="AP023213">
    <property type="protein sequence ID" value="BCG48710.1"/>
    <property type="molecule type" value="Genomic_DNA"/>
</dbReference>
<protein>
    <submittedName>
        <fullName evidence="5">Cobalt-precorrin 5A hydrolase</fullName>
    </submittedName>
</protein>
<evidence type="ECO:0000256" key="1">
    <source>
        <dbReference type="SAM" id="MobiDB-lite"/>
    </source>
</evidence>
<dbReference type="InterPro" id="IPR002750">
    <property type="entry name" value="CobE/GbiG_C"/>
</dbReference>
<keyword evidence="5" id="KW-0378">Hydrolase</keyword>
<evidence type="ECO:0000313" key="5">
    <source>
        <dbReference type="EMBL" id="BCG48710.1"/>
    </source>
</evidence>
<reference evidence="5 6" key="1">
    <citation type="submission" date="2020-06" db="EMBL/GenBank/DDBJ databases">
        <title>Interaction of electrochemicaly active bacteria, Geobacter bremensis R4 on different carbon anode.</title>
        <authorList>
            <person name="Meng L."/>
            <person name="Yoshida N."/>
        </authorList>
    </citation>
    <scope>NUCLEOTIDE SEQUENCE [LARGE SCALE GENOMIC DNA]</scope>
    <source>
        <strain evidence="5 6">R4</strain>
    </source>
</reference>
<feature type="domain" description="CobE/GbiG C-terminal" evidence="2">
    <location>
        <begin position="227"/>
        <end position="345"/>
    </location>
</feature>
<dbReference type="InterPro" id="IPR038029">
    <property type="entry name" value="GbiG_N_sf"/>
</dbReference>
<gene>
    <name evidence="5" type="ORF">GEOBRER4_n3603</name>
</gene>
<name>A0A6S6M4Y4_9BACT</name>
<dbReference type="PANTHER" id="PTHR37477:SF1">
    <property type="entry name" value="COBALT-PRECORRIN-5A HYDROLASE"/>
    <property type="match status" value="1"/>
</dbReference>
<evidence type="ECO:0000259" key="3">
    <source>
        <dbReference type="Pfam" id="PF11760"/>
    </source>
</evidence>
<dbReference type="SUPFAM" id="SSF159672">
    <property type="entry name" value="CbiG N-terminal domain-like"/>
    <property type="match status" value="1"/>
</dbReference>
<dbReference type="KEGG" id="gbn:GEOBRER4_34600"/>
<sequence length="366" mass="37757">MQVAIIAITGNGARLGEVLQQGIPGSRLFVIEKHAGPACESFSEPVPALISRLWPELGGFICIMATGIVVRCIAPLLQAKDRDPAVVALDDAGKFAVSLLSGHLGGANALAKSCASLAGCTPVITTATDANDLPSFDLLAKENGWVIDDLSRVKVLNALLLEGKEIAVADPTGWVKSYCAGRGNLTFVADAEEAAASGAAGVLLVTNRTVGPNLDPQRTLVLRPVDLHLGVGCNRGTAAEEIEAVVIRNLERLGLSLKSVKCLASARAKEDEAGLLAFAAKLGVPLLFFDNEELNAVSVPSPPSAHAMAAIGARGVAEPAALLASGGGTLIMKKVKDGNVTLAVAQDKTKDSHTDDADEADNRGLI</sequence>
<keyword evidence="6" id="KW-1185">Reference proteome</keyword>
<dbReference type="InterPro" id="IPR021745">
    <property type="entry name" value="CbiG_mid"/>
</dbReference>
<dbReference type="GO" id="GO:0016787">
    <property type="term" value="F:hydrolase activity"/>
    <property type="evidence" value="ECO:0007669"/>
    <property type="project" value="UniProtKB-KW"/>
</dbReference>
<organism evidence="5 6">
    <name type="scientific">Citrifermentans bremense</name>
    <dbReference type="NCBI Taxonomy" id="60035"/>
    <lineage>
        <taxon>Bacteria</taxon>
        <taxon>Pseudomonadati</taxon>
        <taxon>Thermodesulfobacteriota</taxon>
        <taxon>Desulfuromonadia</taxon>
        <taxon>Geobacterales</taxon>
        <taxon>Geobacteraceae</taxon>
        <taxon>Citrifermentans</taxon>
    </lineage>
</organism>
<dbReference type="AlphaFoldDB" id="A0A6S6M4Y4"/>
<feature type="domain" description="Cobalamin biosynthesis central region" evidence="4">
    <location>
        <begin position="134"/>
        <end position="224"/>
    </location>
</feature>